<evidence type="ECO:0000313" key="2">
    <source>
        <dbReference type="EMBL" id="SBS89793.1"/>
    </source>
</evidence>
<protein>
    <submittedName>
        <fullName evidence="2">Uncharacterized protein</fullName>
    </submittedName>
</protein>
<name>A0A1A8WF28_PLAOA</name>
<accession>A0A1A8WF28</accession>
<evidence type="ECO:0000313" key="3">
    <source>
        <dbReference type="Proteomes" id="UP000078546"/>
    </source>
</evidence>
<reference evidence="2" key="1">
    <citation type="submission" date="2016-05" db="EMBL/GenBank/DDBJ databases">
        <authorList>
            <person name="Lavstsen T."/>
            <person name="Jespersen J.S."/>
        </authorList>
    </citation>
    <scope>NUCLEOTIDE SEQUENCE [LARGE SCALE GENOMIC DNA]</scope>
</reference>
<reference evidence="3 4" key="2">
    <citation type="submission" date="2016-05" db="EMBL/GenBank/DDBJ databases">
        <authorList>
            <person name="Naeem Raeece"/>
        </authorList>
    </citation>
    <scope>NUCLEOTIDE SEQUENCE [LARGE SCALE GENOMIC DNA]</scope>
</reference>
<dbReference type="Proteomes" id="UP000078546">
    <property type="component" value="Unassembled WGS sequence"/>
</dbReference>
<dbReference type="EMBL" id="FLQV01000314">
    <property type="protein sequence ID" value="SBS89793.1"/>
    <property type="molecule type" value="Genomic_DNA"/>
</dbReference>
<dbReference type="Proteomes" id="UP000078560">
    <property type="component" value="Unassembled WGS sequence"/>
</dbReference>
<proteinExistence type="predicted"/>
<dbReference type="AlphaFoldDB" id="A0A1A8WF28"/>
<evidence type="ECO:0000313" key="4">
    <source>
        <dbReference type="Proteomes" id="UP000078560"/>
    </source>
</evidence>
<evidence type="ECO:0000313" key="1">
    <source>
        <dbReference type="EMBL" id="SBS83141.1"/>
    </source>
</evidence>
<sequence length="93" mass="10304">MRSRRCAQRCKRCEAGDVHNDVNDVKQEMCSTMVAIASSAATATATLAGNNCASNVKVIKLEKALNWGICWYVPTQRDITGPTPRYKHLSPHR</sequence>
<organism evidence="2 3">
    <name type="scientific">Plasmodium ovale curtisi</name>
    <dbReference type="NCBI Taxonomy" id="864141"/>
    <lineage>
        <taxon>Eukaryota</taxon>
        <taxon>Sar</taxon>
        <taxon>Alveolata</taxon>
        <taxon>Apicomplexa</taxon>
        <taxon>Aconoidasida</taxon>
        <taxon>Haemosporida</taxon>
        <taxon>Plasmodiidae</taxon>
        <taxon>Plasmodium</taxon>
        <taxon>Plasmodium (Plasmodium)</taxon>
    </lineage>
</organism>
<gene>
    <name evidence="2" type="ORF">POVCU1_017060</name>
    <name evidence="1" type="ORF">POVCU2_0019170</name>
</gene>
<dbReference type="EMBL" id="FLQU01000250">
    <property type="protein sequence ID" value="SBS83141.1"/>
    <property type="molecule type" value="Genomic_DNA"/>
</dbReference>